<accession>A0A9W9JZJ8</accession>
<dbReference type="EMBL" id="JAPQKH010000007">
    <property type="protein sequence ID" value="KAJ5087478.1"/>
    <property type="molecule type" value="Genomic_DNA"/>
</dbReference>
<keyword evidence="2" id="KW-1185">Reference proteome</keyword>
<comment type="caution">
    <text evidence="1">The sequence shown here is derived from an EMBL/GenBank/DDBJ whole genome shotgun (WGS) entry which is preliminary data.</text>
</comment>
<protein>
    <submittedName>
        <fullName evidence="1">Uncharacterized protein</fullName>
    </submittedName>
</protein>
<evidence type="ECO:0000313" key="1">
    <source>
        <dbReference type="EMBL" id="KAJ5087478.1"/>
    </source>
</evidence>
<proteinExistence type="predicted"/>
<dbReference type="AlphaFoldDB" id="A0A9W9JZJ8"/>
<evidence type="ECO:0000313" key="2">
    <source>
        <dbReference type="Proteomes" id="UP001149165"/>
    </source>
</evidence>
<name>A0A9W9JZJ8_9EURO</name>
<sequence>MLLLSQPEVHTSAAPLIINIDNEININMDAGLSTPVPHAGIEHIEIEDTPPPAPSSPGCESCCRFPSRFQSLEPEASRPHF</sequence>
<reference evidence="1" key="1">
    <citation type="submission" date="2022-11" db="EMBL/GenBank/DDBJ databases">
        <authorList>
            <person name="Petersen C."/>
        </authorList>
    </citation>
    <scope>NUCLEOTIDE SEQUENCE</scope>
    <source>
        <strain evidence="1">IBT 30069</strain>
    </source>
</reference>
<gene>
    <name evidence="1" type="ORF">N7456_011094</name>
</gene>
<reference evidence="1" key="2">
    <citation type="journal article" date="2023" name="IMA Fungus">
        <title>Comparative genomic study of the Penicillium genus elucidates a diverse pangenome and 15 lateral gene transfer events.</title>
        <authorList>
            <person name="Petersen C."/>
            <person name="Sorensen T."/>
            <person name="Nielsen M.R."/>
            <person name="Sondergaard T.E."/>
            <person name="Sorensen J.L."/>
            <person name="Fitzpatrick D.A."/>
            <person name="Frisvad J.C."/>
            <person name="Nielsen K.L."/>
        </authorList>
    </citation>
    <scope>NUCLEOTIDE SEQUENCE</scope>
    <source>
        <strain evidence="1">IBT 30069</strain>
    </source>
</reference>
<dbReference type="Proteomes" id="UP001149165">
    <property type="component" value="Unassembled WGS sequence"/>
</dbReference>
<organism evidence="1 2">
    <name type="scientific">Penicillium angulare</name>
    <dbReference type="NCBI Taxonomy" id="116970"/>
    <lineage>
        <taxon>Eukaryota</taxon>
        <taxon>Fungi</taxon>
        <taxon>Dikarya</taxon>
        <taxon>Ascomycota</taxon>
        <taxon>Pezizomycotina</taxon>
        <taxon>Eurotiomycetes</taxon>
        <taxon>Eurotiomycetidae</taxon>
        <taxon>Eurotiales</taxon>
        <taxon>Aspergillaceae</taxon>
        <taxon>Penicillium</taxon>
    </lineage>
</organism>